<keyword evidence="3 6" id="KW-0812">Transmembrane</keyword>
<comment type="caution">
    <text evidence="6">Lacks conserved residue(s) required for the propagation of feature annotation.</text>
</comment>
<name>A0ABD2KUM9_9BILA</name>
<evidence type="ECO:0000256" key="1">
    <source>
        <dbReference type="ARBA" id="ARBA00004141"/>
    </source>
</evidence>
<evidence type="ECO:0000256" key="2">
    <source>
        <dbReference type="ARBA" id="ARBA00005692"/>
    </source>
</evidence>
<feature type="transmembrane region" description="Helical" evidence="6">
    <location>
        <begin position="139"/>
        <end position="165"/>
    </location>
</feature>
<proteinExistence type="inferred from homology"/>
<sequence length="334" mass="38022">MSSADGFFISMINLLAYGPIVPFVVALLIGIPSAILYCLEVWVIIANFADFNSAFFVLVVVRAILSLTNWICQFFENRFGKIGLFLAFFHQLPECALCFLYFAVNFAFHVENLLTVFLLLNRFSSILLPFTYNKLWRYALVPALIVSFVLPLPFTVPIFSLQMFIHVQNDNVSFTIDHYKNENAVKSSKISAWSAIFFGIICLLLNLASLVAYKFRRPKSIVGQVQSNYSTNNSMVERKMTIYTMVSFFGQLIMAIFMITVYVTSTQFVEEPNKSSSNGQPALLGLSAEQTQTLFLANYNQYPWVNDLSTIAIPAWLLLWASTKMRQFISKKFQ</sequence>
<organism evidence="7 8">
    <name type="scientific">Heterodera trifolii</name>
    <dbReference type="NCBI Taxonomy" id="157864"/>
    <lineage>
        <taxon>Eukaryota</taxon>
        <taxon>Metazoa</taxon>
        <taxon>Ecdysozoa</taxon>
        <taxon>Nematoda</taxon>
        <taxon>Chromadorea</taxon>
        <taxon>Rhabditida</taxon>
        <taxon>Tylenchina</taxon>
        <taxon>Tylenchomorpha</taxon>
        <taxon>Tylenchoidea</taxon>
        <taxon>Heteroderidae</taxon>
        <taxon>Heteroderinae</taxon>
        <taxon>Heterodera</taxon>
    </lineage>
</organism>
<comment type="similarity">
    <text evidence="2 6">Belongs to the nematode receptor-like protein srg family.</text>
</comment>
<evidence type="ECO:0000313" key="7">
    <source>
        <dbReference type="EMBL" id="KAL3106649.1"/>
    </source>
</evidence>
<reference evidence="7 8" key="1">
    <citation type="submission" date="2024-10" db="EMBL/GenBank/DDBJ databases">
        <authorList>
            <person name="Kim D."/>
        </authorList>
    </citation>
    <scope>NUCLEOTIDE SEQUENCE [LARGE SCALE GENOMIC DNA]</scope>
    <source>
        <strain evidence="7">BH-2024</strain>
    </source>
</reference>
<evidence type="ECO:0000256" key="5">
    <source>
        <dbReference type="ARBA" id="ARBA00023136"/>
    </source>
</evidence>
<dbReference type="Pfam" id="PF02118">
    <property type="entry name" value="Srg"/>
    <property type="match status" value="1"/>
</dbReference>
<feature type="transmembrane region" description="Helical" evidence="6">
    <location>
        <begin position="190"/>
        <end position="213"/>
    </location>
</feature>
<keyword evidence="4 6" id="KW-1133">Transmembrane helix</keyword>
<comment type="subcellular location">
    <subcellularLocation>
        <location evidence="1">Membrane</location>
        <topology evidence="1">Multi-pass membrane protein</topology>
    </subcellularLocation>
</comment>
<protein>
    <recommendedName>
        <fullName evidence="6">Serpentine receptor class gamma</fullName>
    </recommendedName>
</protein>
<dbReference type="AlphaFoldDB" id="A0ABD2KUM9"/>
<comment type="caution">
    <text evidence="7">The sequence shown here is derived from an EMBL/GenBank/DDBJ whole genome shotgun (WGS) entry which is preliminary data.</text>
</comment>
<feature type="transmembrane region" description="Helical" evidence="6">
    <location>
        <begin position="304"/>
        <end position="322"/>
    </location>
</feature>
<dbReference type="Proteomes" id="UP001620626">
    <property type="component" value="Unassembled WGS sequence"/>
</dbReference>
<keyword evidence="8" id="KW-1185">Reference proteome</keyword>
<keyword evidence="5 6" id="KW-0472">Membrane</keyword>
<feature type="transmembrane region" description="Helical" evidence="6">
    <location>
        <begin position="242"/>
        <end position="263"/>
    </location>
</feature>
<evidence type="ECO:0000256" key="4">
    <source>
        <dbReference type="ARBA" id="ARBA00022989"/>
    </source>
</evidence>
<dbReference type="GO" id="GO:0007606">
    <property type="term" value="P:sensory perception of chemical stimulus"/>
    <property type="evidence" value="ECO:0007669"/>
    <property type="project" value="UniProtKB-UniRule"/>
</dbReference>
<dbReference type="EMBL" id="JBICBT010000640">
    <property type="protein sequence ID" value="KAL3106649.1"/>
    <property type="molecule type" value="Genomic_DNA"/>
</dbReference>
<dbReference type="GO" id="GO:0016020">
    <property type="term" value="C:membrane"/>
    <property type="evidence" value="ECO:0007669"/>
    <property type="project" value="UniProtKB-SubCell"/>
</dbReference>
<dbReference type="Gene3D" id="1.20.1070.10">
    <property type="entry name" value="Rhodopsin 7-helix transmembrane proteins"/>
    <property type="match status" value="1"/>
</dbReference>
<evidence type="ECO:0000313" key="8">
    <source>
        <dbReference type="Proteomes" id="UP001620626"/>
    </source>
</evidence>
<dbReference type="PANTHER" id="PTHR31552">
    <property type="entry name" value="SERPENTINE RECEPTOR CLASS GAMMA"/>
    <property type="match status" value="1"/>
</dbReference>
<gene>
    <name evidence="7" type="ORF">niasHT_012022</name>
</gene>
<dbReference type="PANTHER" id="PTHR31552:SF8">
    <property type="entry name" value="SERPENTINE RECEPTOR CLASS GAMMA"/>
    <property type="match status" value="1"/>
</dbReference>
<accession>A0ABD2KUM9</accession>
<feature type="transmembrane region" description="Helical" evidence="6">
    <location>
        <begin position="114"/>
        <end position="132"/>
    </location>
</feature>
<dbReference type="InterPro" id="IPR000609">
    <property type="entry name" value="7TM_GPCR_serpentine_rcpt_Srg"/>
</dbReference>
<evidence type="ECO:0000256" key="6">
    <source>
        <dbReference type="RuleBase" id="RU280813"/>
    </source>
</evidence>
<feature type="transmembrane region" description="Helical" evidence="6">
    <location>
        <begin position="84"/>
        <end position="108"/>
    </location>
</feature>
<evidence type="ECO:0000256" key="3">
    <source>
        <dbReference type="ARBA" id="ARBA00022692"/>
    </source>
</evidence>